<reference evidence="11 12" key="1">
    <citation type="journal article" date="2021" name="Sci. Rep.">
        <title>The distribution of antibiotic resistance genes in chicken gut microbiota commensals.</title>
        <authorList>
            <person name="Juricova H."/>
            <person name="Matiasovicova J."/>
            <person name="Kubasova T."/>
            <person name="Cejkova D."/>
            <person name="Rychlik I."/>
        </authorList>
    </citation>
    <scope>NUCLEOTIDE SEQUENCE [LARGE SCALE GENOMIC DNA]</scope>
    <source>
        <strain evidence="11 12">An801</strain>
    </source>
</reference>
<dbReference type="InterPro" id="IPR027463">
    <property type="entry name" value="AcrB_DN_DC_subdom"/>
</dbReference>
<feature type="transmembrane region" description="Helical" evidence="9">
    <location>
        <begin position="964"/>
        <end position="985"/>
    </location>
</feature>
<feature type="transmembrane region" description="Helical" evidence="9">
    <location>
        <begin position="341"/>
        <end position="360"/>
    </location>
</feature>
<evidence type="ECO:0000256" key="2">
    <source>
        <dbReference type="ARBA" id="ARBA00010942"/>
    </source>
</evidence>
<feature type="transmembrane region" description="Helical" evidence="9">
    <location>
        <begin position="435"/>
        <end position="459"/>
    </location>
</feature>
<protein>
    <submittedName>
        <fullName evidence="11">Multidrug efflux RND transporter permease subunit</fullName>
    </submittedName>
</protein>
<evidence type="ECO:0000256" key="6">
    <source>
        <dbReference type="ARBA" id="ARBA00022692"/>
    </source>
</evidence>
<sequence length="1034" mass="113295">MKVSFFIDRPVFSAVISILIVIIGVIGLMMLPIDQYPQITPPVVKISASYPGASAVTVSQAVATPIEQELNGTPGMLYMESSSSNSGGFSATVTFDISADPDLAAVEIQNRIKLAESRLPAEVIQNGISVEKQAPSQLMTLCLTSNDPKFDEIYLSNFATLNVLDLLRRIPGVGRISNIGSRYYAMQIWVDPAKLANFGLTVQDVQNALKDQNRESAAGVLGQQPMDGVDITVPITAQGRLSSASQFEEIVLRANPDGSLIRMRDVARVSLEASSYSTESGINGGNAAILGIYMLPGANAMEVAQSVKDAMKEISKSFPEGMEYNFPFDMTDYISESIHEVYKTLFEALFLVIVVVFLSLQNWRATLIPVVAVPISLIGTFGFMLIFGFSLNILTLLGLVLAIGIVVDDAIVVVENVERIMDEEKLSPYEATKKAMEGLVGAIIATSLVLAAVFVPVSFLSGITGQLYRQFTVTIVVSVLLSTVVALTLSPVMCSLILRPVDPNKPKNRVFRFINQWLAIGNNKYIIYIKRIIKNPRRVMVGFGMVLIFIYMFHRLVPTSFLPVEDQGYFTVELELPETATLERTRAVTDRAVDFIMKDPAVEYVQNVTGSSPRVGTSQARSQLTVILKEWKERDNTTIDEVMERIQKELETYPESKVYLSTPPVIPGLGTAGGFEMQLEARGDATYDDLVRATDTLMYYASQRKEIAGLSSSLQAEIPQLYFDVDRDKVKLSGVPMADVFSTMKAYTGSVYVNDFNMFNRIYRVYIQAEAPYRRERDNIGLFFVRGSDGNMIPLTALGNTDYTTGPGSIKRFNMFNTSVIRGTTANGASSGQVMELLEQIAREKLPENIGVEWSGLSYQEKQAGGQTGLILALVFLFVFLFLAALYESWTVPIAVLISLPVAVLGAYAGITLCGLENDTYFQIGLVMLIGLAAKNAILIVEFAKDEVDKGRDIVESALHAASLRFRPILMTSLAFILGMLPMVIATGPGSASRQAIGTGVFFGMIVAVTVGILLVPFFFVMIYKATHKLKAKK</sequence>
<dbReference type="PANTHER" id="PTHR32063:SF13">
    <property type="entry name" value="MULTIDRUG EFFLUX PUMP SUBUNIT ACRB-RELATED"/>
    <property type="match status" value="1"/>
</dbReference>
<evidence type="ECO:0000256" key="8">
    <source>
        <dbReference type="ARBA" id="ARBA00023136"/>
    </source>
</evidence>
<dbReference type="SUPFAM" id="SSF82693">
    <property type="entry name" value="Multidrug efflux transporter AcrB pore domain, PN1, PN2, PC1 and PC2 subdomains"/>
    <property type="match status" value="4"/>
</dbReference>
<keyword evidence="3" id="KW-0813">Transport</keyword>
<organism evidence="11 12">
    <name type="scientific">Bacteroides mediterraneensis</name>
    <dbReference type="NCBI Taxonomy" id="1841856"/>
    <lineage>
        <taxon>Bacteria</taxon>
        <taxon>Pseudomonadati</taxon>
        <taxon>Bacteroidota</taxon>
        <taxon>Bacteroidia</taxon>
        <taxon>Bacteroidales</taxon>
        <taxon>Bacteroidaceae</taxon>
        <taxon>Bacteroides</taxon>
    </lineage>
</organism>
<feature type="transmembrane region" description="Helical" evidence="9">
    <location>
        <begin position="921"/>
        <end position="943"/>
    </location>
</feature>
<feature type="transmembrane region" description="Helical" evidence="9">
    <location>
        <begin position="12"/>
        <end position="33"/>
    </location>
</feature>
<evidence type="ECO:0000313" key="11">
    <source>
        <dbReference type="EMBL" id="MBM6759626.1"/>
    </source>
</evidence>
<dbReference type="PRINTS" id="PR00702">
    <property type="entry name" value="ACRIFLAVINRP"/>
</dbReference>
<dbReference type="NCBIfam" id="NF000282">
    <property type="entry name" value="RND_permease_1"/>
    <property type="match status" value="1"/>
</dbReference>
<keyword evidence="4" id="KW-1003">Cell membrane</keyword>
<dbReference type="Pfam" id="PF00873">
    <property type="entry name" value="ACR_tran"/>
    <property type="match status" value="1"/>
</dbReference>
<feature type="domain" description="SSD" evidence="10">
    <location>
        <begin position="370"/>
        <end position="496"/>
    </location>
</feature>
<feature type="transmembrane region" description="Helical" evidence="9">
    <location>
        <begin position="393"/>
        <end position="414"/>
    </location>
</feature>
<keyword evidence="8 9" id="KW-0472">Membrane</keyword>
<keyword evidence="7 9" id="KW-1133">Transmembrane helix</keyword>
<dbReference type="InterPro" id="IPR001036">
    <property type="entry name" value="Acrflvin-R"/>
</dbReference>
<dbReference type="Gene3D" id="3.30.70.1320">
    <property type="entry name" value="Multidrug efflux transporter AcrB pore domain like"/>
    <property type="match status" value="1"/>
</dbReference>
<dbReference type="Gene3D" id="3.30.70.1430">
    <property type="entry name" value="Multidrug efflux transporter AcrB pore domain"/>
    <property type="match status" value="2"/>
</dbReference>
<dbReference type="PROSITE" id="PS50156">
    <property type="entry name" value="SSD"/>
    <property type="match status" value="1"/>
</dbReference>
<keyword evidence="12" id="KW-1185">Reference proteome</keyword>
<evidence type="ECO:0000256" key="9">
    <source>
        <dbReference type="SAM" id="Phobius"/>
    </source>
</evidence>
<evidence type="ECO:0000256" key="3">
    <source>
        <dbReference type="ARBA" id="ARBA00022448"/>
    </source>
</evidence>
<dbReference type="PANTHER" id="PTHR32063">
    <property type="match status" value="1"/>
</dbReference>
<keyword evidence="5" id="KW-0997">Cell inner membrane</keyword>
<feature type="transmembrane region" description="Helical" evidence="9">
    <location>
        <begin position="869"/>
        <end position="887"/>
    </location>
</feature>
<evidence type="ECO:0000259" key="10">
    <source>
        <dbReference type="PROSITE" id="PS50156"/>
    </source>
</evidence>
<comment type="caution">
    <text evidence="11">The sequence shown here is derived from an EMBL/GenBank/DDBJ whole genome shotgun (WGS) entry which is preliminary data.</text>
</comment>
<dbReference type="RefSeq" id="WP_204476976.1">
    <property type="nucleotide sequence ID" value="NZ_JACJJW010000049.1"/>
</dbReference>
<feature type="transmembrane region" description="Helical" evidence="9">
    <location>
        <begin position="997"/>
        <end position="1024"/>
    </location>
</feature>
<comment type="similarity">
    <text evidence="2">Belongs to the resistance-nodulation-cell division (RND) (TC 2.A.6) family.</text>
</comment>
<evidence type="ECO:0000313" key="12">
    <source>
        <dbReference type="Proteomes" id="UP000703295"/>
    </source>
</evidence>
<evidence type="ECO:0000256" key="1">
    <source>
        <dbReference type="ARBA" id="ARBA00004429"/>
    </source>
</evidence>
<dbReference type="SUPFAM" id="SSF82866">
    <property type="entry name" value="Multidrug efflux transporter AcrB transmembrane domain"/>
    <property type="match status" value="2"/>
</dbReference>
<dbReference type="InterPro" id="IPR000731">
    <property type="entry name" value="SSD"/>
</dbReference>
<feature type="transmembrane region" description="Helical" evidence="9">
    <location>
        <begin position="367"/>
        <end position="387"/>
    </location>
</feature>
<keyword evidence="6 9" id="KW-0812">Transmembrane</keyword>
<dbReference type="Gene3D" id="3.30.2090.10">
    <property type="entry name" value="Multidrug efflux transporter AcrB TolC docking domain, DN and DC subdomains"/>
    <property type="match status" value="2"/>
</dbReference>
<evidence type="ECO:0000256" key="7">
    <source>
        <dbReference type="ARBA" id="ARBA00022989"/>
    </source>
</evidence>
<dbReference type="SUPFAM" id="SSF82714">
    <property type="entry name" value="Multidrug efflux transporter AcrB TolC docking domain, DN and DC subdomains"/>
    <property type="match status" value="2"/>
</dbReference>
<dbReference type="Gene3D" id="1.20.1640.10">
    <property type="entry name" value="Multidrug efflux transporter AcrB transmembrane domain"/>
    <property type="match status" value="2"/>
</dbReference>
<evidence type="ECO:0000256" key="5">
    <source>
        <dbReference type="ARBA" id="ARBA00022519"/>
    </source>
</evidence>
<dbReference type="EMBL" id="JACJJW010000049">
    <property type="protein sequence ID" value="MBM6759626.1"/>
    <property type="molecule type" value="Genomic_DNA"/>
</dbReference>
<gene>
    <name evidence="11" type="ORF">H6A31_13210</name>
</gene>
<feature type="transmembrane region" description="Helical" evidence="9">
    <location>
        <begin position="894"/>
        <end position="915"/>
    </location>
</feature>
<dbReference type="NCBIfam" id="TIGR00915">
    <property type="entry name" value="2A0602"/>
    <property type="match status" value="1"/>
</dbReference>
<dbReference type="Proteomes" id="UP000703295">
    <property type="component" value="Unassembled WGS sequence"/>
</dbReference>
<proteinExistence type="inferred from homology"/>
<dbReference type="Gene3D" id="3.30.70.1440">
    <property type="entry name" value="Multidrug efflux transporter AcrB pore domain"/>
    <property type="match status" value="1"/>
</dbReference>
<feature type="transmembrane region" description="Helical" evidence="9">
    <location>
        <begin position="471"/>
        <end position="498"/>
    </location>
</feature>
<accession>A0ABS2EYJ1</accession>
<name>A0ABS2EYJ1_9BACE</name>
<evidence type="ECO:0000256" key="4">
    <source>
        <dbReference type="ARBA" id="ARBA00022475"/>
    </source>
</evidence>
<feature type="transmembrane region" description="Helical" evidence="9">
    <location>
        <begin position="539"/>
        <end position="557"/>
    </location>
</feature>
<dbReference type="InterPro" id="IPR004764">
    <property type="entry name" value="MdtF-like"/>
</dbReference>
<comment type="subcellular location">
    <subcellularLocation>
        <location evidence="1">Cell inner membrane</location>
        <topology evidence="1">Multi-pass membrane protein</topology>
    </subcellularLocation>
</comment>